<organism evidence="2">
    <name type="scientific">invertebrate metagenome</name>
    <dbReference type="NCBI Taxonomy" id="1711999"/>
    <lineage>
        <taxon>unclassified sequences</taxon>
        <taxon>metagenomes</taxon>
        <taxon>organismal metagenomes</taxon>
    </lineage>
</organism>
<name>A0A2H9TAY0_9ZZZZ</name>
<keyword evidence="2" id="KW-0378">Hydrolase</keyword>
<proteinExistence type="predicted"/>
<protein>
    <submittedName>
        <fullName evidence="2">Nicotinamide-nucleotide amidohydrolase PncC</fullName>
        <ecNumber evidence="2">3.5.1.42</ecNumber>
    </submittedName>
</protein>
<gene>
    <name evidence="2" type="primary">pncC</name>
    <name evidence="2" type="ORF">CI610_00755</name>
</gene>
<dbReference type="NCBIfam" id="TIGR00199">
    <property type="entry name" value="PncC_domain"/>
    <property type="match status" value="1"/>
</dbReference>
<dbReference type="AlphaFoldDB" id="A0A2H9TAY0"/>
<sequence length="170" mass="18406">MRSVASMKSYIENRVSELGSLLLSRQWTMATAESCTGGGISQSLTSVTGSSRWFEGGVVSYSNRVKQKLLDVPADILSRYGAVSEPVALAMAKGARKRLGVDLSVSVTGIAGPDGGSKEKPVGTVWLAWYSPKGAVAKHFVFEGERDDIRLQSVEMAIEGCFRWLEEEKN</sequence>
<dbReference type="SUPFAM" id="SSF142433">
    <property type="entry name" value="CinA-like"/>
    <property type="match status" value="1"/>
</dbReference>
<reference evidence="2" key="1">
    <citation type="journal article" date="2017" name="Appl. Environ. Microbiol.">
        <title>Molecular characterization of an Endozoicomonas-like organism causing infection in king scallop Pecten maximus L.</title>
        <authorList>
            <person name="Cano I."/>
            <person name="van Aerle R."/>
            <person name="Ross S."/>
            <person name="Verner-Jeffreys D.W."/>
            <person name="Paley R.K."/>
            <person name="Rimmer G."/>
            <person name="Ryder D."/>
            <person name="Hooper P."/>
            <person name="Stone D."/>
            <person name="Feist S.W."/>
        </authorList>
    </citation>
    <scope>NUCLEOTIDE SEQUENCE</scope>
</reference>
<evidence type="ECO:0000313" key="2">
    <source>
        <dbReference type="EMBL" id="PJE80278.1"/>
    </source>
</evidence>
<dbReference type="InterPro" id="IPR036653">
    <property type="entry name" value="CinA-like_C"/>
</dbReference>
<evidence type="ECO:0000259" key="1">
    <source>
        <dbReference type="Pfam" id="PF02464"/>
    </source>
</evidence>
<dbReference type="Gene3D" id="3.90.950.20">
    <property type="entry name" value="CinA-like"/>
    <property type="match status" value="1"/>
</dbReference>
<dbReference type="GO" id="GO:0019159">
    <property type="term" value="F:nicotinamide-nucleotide amidase activity"/>
    <property type="evidence" value="ECO:0007669"/>
    <property type="project" value="UniProtKB-EC"/>
</dbReference>
<dbReference type="Pfam" id="PF02464">
    <property type="entry name" value="CinA"/>
    <property type="match status" value="1"/>
</dbReference>
<dbReference type="EC" id="3.5.1.42" evidence="2"/>
<dbReference type="InterPro" id="IPR008136">
    <property type="entry name" value="CinA_C"/>
</dbReference>
<feature type="domain" description="CinA C-terminal" evidence="1">
    <location>
        <begin position="16"/>
        <end position="160"/>
    </location>
</feature>
<dbReference type="EMBL" id="NSIT01000024">
    <property type="protein sequence ID" value="PJE80278.1"/>
    <property type="molecule type" value="Genomic_DNA"/>
</dbReference>
<accession>A0A2H9TAY0</accession>
<comment type="caution">
    <text evidence="2">The sequence shown here is derived from an EMBL/GenBank/DDBJ whole genome shotgun (WGS) entry which is preliminary data.</text>
</comment>